<reference evidence="1" key="1">
    <citation type="journal article" date="2014" name="Nat. Commun.">
        <title>The tobacco genome sequence and its comparison with those of tomato and potato.</title>
        <authorList>
            <person name="Sierro N."/>
            <person name="Battey J.N."/>
            <person name="Ouadi S."/>
            <person name="Bakaher N."/>
            <person name="Bovet L."/>
            <person name="Willig A."/>
            <person name="Goepfert S."/>
            <person name="Peitsch M.C."/>
            <person name="Ivanov N.V."/>
        </authorList>
    </citation>
    <scope>NUCLEOTIDE SEQUENCE [LARGE SCALE GENOMIC DNA]</scope>
</reference>
<accession>A0AC58UHV6</accession>
<proteinExistence type="predicted"/>
<dbReference type="Proteomes" id="UP000790787">
    <property type="component" value="Chromosome 5"/>
</dbReference>
<evidence type="ECO:0000313" key="2">
    <source>
        <dbReference type="RefSeq" id="XP_075109077.1"/>
    </source>
</evidence>
<dbReference type="RefSeq" id="XP_075109077.1">
    <property type="nucleotide sequence ID" value="XM_075252976.1"/>
</dbReference>
<protein>
    <submittedName>
        <fullName evidence="2">Uncharacterized protein LOC142180873</fullName>
    </submittedName>
</protein>
<organism evidence="1 2">
    <name type="scientific">Nicotiana tabacum</name>
    <name type="common">Common tobacco</name>
    <dbReference type="NCBI Taxonomy" id="4097"/>
    <lineage>
        <taxon>Eukaryota</taxon>
        <taxon>Viridiplantae</taxon>
        <taxon>Streptophyta</taxon>
        <taxon>Embryophyta</taxon>
        <taxon>Tracheophyta</taxon>
        <taxon>Spermatophyta</taxon>
        <taxon>Magnoliopsida</taxon>
        <taxon>eudicotyledons</taxon>
        <taxon>Gunneridae</taxon>
        <taxon>Pentapetalae</taxon>
        <taxon>asterids</taxon>
        <taxon>lamiids</taxon>
        <taxon>Solanales</taxon>
        <taxon>Solanaceae</taxon>
        <taxon>Nicotianoideae</taxon>
        <taxon>Nicotianeae</taxon>
        <taxon>Nicotiana</taxon>
    </lineage>
</organism>
<gene>
    <name evidence="2" type="primary">LOC142180873</name>
</gene>
<evidence type="ECO:0000313" key="1">
    <source>
        <dbReference type="Proteomes" id="UP000790787"/>
    </source>
</evidence>
<sequence>MTHKFLNKYFFPAKITKLRQDISNFLQTDTESVYQAWERLKAMLRKCPHHGIPEHMQLYIFYHGLKPSARNVIDTAAGGSVMGKTTEEALQLLNEISENAIQWPSERVIIKKAATVNQVDALNTLTQQIVSLAQKFESFQVNTQQSNQSEACDMCEGNYQNHECQATNQTDEQVNFIGYKSYPFGSSMVQKHPGFQWSNPNGAENSQSFQKQHVQGSYQQRTQQAHPSLDDLLYKYIKVTDEKMETQNSSLKNLEIQLSQLAALVSEKIQGPLPNNTEKNSKEHLKAITLWSGKELDEPYADRQEKNQTEQQIHINIPFTDALLQMPSYAKFLKEILSSKRKLEEVSVVMLTKKCSAILQNKLPQKLGNPGSFTIPCTLGGVYFEKALCDSEALTNLMPFSIFRKLDLGEMKDIGVSLQFADQKCLDEPIILGRPFLATGREIIDVHQRQLILRVDEERVILDMQKILRILGDEASSSCFSIDMISDLADEFKDDQLISDSMERCLTKSSTAQDDDPAIRREAEILEKDSEDKEMQSEEVQPKIELKVFPSHLKYVYLEQELFSVIISSSLTTEQEERLIQVLKAHKGALGLTVEDIKGISPTICTHRILMEDSYKPIIQPQRRLNIAMQEVV</sequence>
<name>A0AC58UHV6_TOBAC</name>
<keyword evidence="1" id="KW-1185">Reference proteome</keyword>
<reference evidence="2" key="2">
    <citation type="submission" date="2025-08" db="UniProtKB">
        <authorList>
            <consortium name="RefSeq"/>
        </authorList>
    </citation>
    <scope>IDENTIFICATION</scope>
    <source>
        <tissue evidence="2">Leaf</tissue>
    </source>
</reference>